<feature type="chain" id="PRO_5022825690" evidence="4">
    <location>
        <begin position="22"/>
        <end position="252"/>
    </location>
</feature>
<gene>
    <name evidence="6" type="ORF">FDP22_00080</name>
</gene>
<dbReference type="AlphaFoldDB" id="A0A5B8FWF8"/>
<keyword evidence="7" id="KW-1185">Reference proteome</keyword>
<dbReference type="Proteomes" id="UP000305888">
    <property type="component" value="Chromosome"/>
</dbReference>
<dbReference type="RefSeq" id="WP_138575836.1">
    <property type="nucleotide sequence ID" value="NZ_CP040818.1"/>
</dbReference>
<organism evidence="6 7">
    <name type="scientific">Paroceanicella profunda</name>
    <dbReference type="NCBI Taxonomy" id="2579971"/>
    <lineage>
        <taxon>Bacteria</taxon>
        <taxon>Pseudomonadati</taxon>
        <taxon>Pseudomonadota</taxon>
        <taxon>Alphaproteobacteria</taxon>
        <taxon>Rhodobacterales</taxon>
        <taxon>Paracoccaceae</taxon>
        <taxon>Paroceanicella</taxon>
    </lineage>
</organism>
<dbReference type="InterPro" id="IPR005000">
    <property type="entry name" value="Aldolase/citrate-lyase_domain"/>
</dbReference>
<keyword evidence="2" id="KW-0479">Metal-binding</keyword>
<evidence type="ECO:0000313" key="7">
    <source>
        <dbReference type="Proteomes" id="UP000305888"/>
    </source>
</evidence>
<reference evidence="6 7" key="1">
    <citation type="submission" date="2019-06" db="EMBL/GenBank/DDBJ databases">
        <title>Genome sequence of Rhodobacteraceae bacterium D4M1.</title>
        <authorList>
            <person name="Cao J."/>
        </authorList>
    </citation>
    <scope>NUCLEOTIDE SEQUENCE [LARGE SCALE GENOMIC DNA]</scope>
    <source>
        <strain evidence="6 7">D4M1</strain>
    </source>
</reference>
<dbReference type="GO" id="GO:0005737">
    <property type="term" value="C:cytoplasm"/>
    <property type="evidence" value="ECO:0007669"/>
    <property type="project" value="TreeGrafter"/>
</dbReference>
<name>A0A5B8FWF8_9RHOB</name>
<keyword evidence="4" id="KW-0732">Signal</keyword>
<proteinExistence type="inferred from homology"/>
<dbReference type="Gene3D" id="3.20.20.60">
    <property type="entry name" value="Phosphoenolpyruvate-binding domains"/>
    <property type="match status" value="1"/>
</dbReference>
<sequence>MSRVSLRPALAAGTPLIGAFAAIPSPMAVEILAASGPDFLCIDGEHSPIAGERLENMLRAAQVHGIPALVRVPGHAPEAIAAALDAGAAGILAPRVSTVAEARAVIDAARYPALGRRGAGPGRAAGYGPGIPDYIARANDETVLAVQFETVEAVENAADILSLPGIDLAFIGPGDLGVTLAAAGQPGADALDAAISSLAAAIAASPVAAGIFAGTPAEARARIGSGIPLVIMGSDAMMLGEALRSRFHAARA</sequence>
<dbReference type="SUPFAM" id="SSF51621">
    <property type="entry name" value="Phosphoenolpyruvate/pyruvate domain"/>
    <property type="match status" value="1"/>
</dbReference>
<evidence type="ECO:0000256" key="1">
    <source>
        <dbReference type="ARBA" id="ARBA00005568"/>
    </source>
</evidence>
<dbReference type="GO" id="GO:0016832">
    <property type="term" value="F:aldehyde-lyase activity"/>
    <property type="evidence" value="ECO:0007669"/>
    <property type="project" value="TreeGrafter"/>
</dbReference>
<dbReference type="GO" id="GO:0046872">
    <property type="term" value="F:metal ion binding"/>
    <property type="evidence" value="ECO:0007669"/>
    <property type="project" value="UniProtKB-KW"/>
</dbReference>
<dbReference type="OrthoDB" id="9802624at2"/>
<evidence type="ECO:0000313" key="6">
    <source>
        <dbReference type="EMBL" id="QDL90333.1"/>
    </source>
</evidence>
<evidence type="ECO:0000256" key="2">
    <source>
        <dbReference type="ARBA" id="ARBA00022723"/>
    </source>
</evidence>
<protein>
    <submittedName>
        <fullName evidence="6">4-hydroxy-2-oxovalerate aldolase</fullName>
    </submittedName>
</protein>
<dbReference type="EMBL" id="CP040818">
    <property type="protein sequence ID" value="QDL90333.1"/>
    <property type="molecule type" value="Genomic_DNA"/>
</dbReference>
<dbReference type="PANTHER" id="PTHR30502">
    <property type="entry name" value="2-KETO-3-DEOXY-L-RHAMNONATE ALDOLASE"/>
    <property type="match status" value="1"/>
</dbReference>
<evidence type="ECO:0000256" key="3">
    <source>
        <dbReference type="ARBA" id="ARBA00023239"/>
    </source>
</evidence>
<evidence type="ECO:0000256" key="4">
    <source>
        <dbReference type="SAM" id="SignalP"/>
    </source>
</evidence>
<dbReference type="InterPro" id="IPR040442">
    <property type="entry name" value="Pyrv_kinase-like_dom_sf"/>
</dbReference>
<keyword evidence="3" id="KW-0456">Lyase</keyword>
<dbReference type="InterPro" id="IPR015813">
    <property type="entry name" value="Pyrv/PenolPyrv_kinase-like_dom"/>
</dbReference>
<dbReference type="InterPro" id="IPR050251">
    <property type="entry name" value="HpcH-HpaI_aldolase"/>
</dbReference>
<feature type="signal peptide" evidence="4">
    <location>
        <begin position="1"/>
        <end position="21"/>
    </location>
</feature>
<feature type="domain" description="HpcH/HpaI aldolase/citrate lyase" evidence="5">
    <location>
        <begin position="17"/>
        <end position="238"/>
    </location>
</feature>
<accession>A0A5B8FWF8</accession>
<dbReference type="KEGG" id="ppru:FDP22_00080"/>
<evidence type="ECO:0000259" key="5">
    <source>
        <dbReference type="Pfam" id="PF03328"/>
    </source>
</evidence>
<comment type="similarity">
    <text evidence="1">Belongs to the HpcH/HpaI aldolase family.</text>
</comment>
<dbReference type="PANTHER" id="PTHR30502:SF0">
    <property type="entry name" value="PHOSPHOENOLPYRUVATE CARBOXYLASE FAMILY PROTEIN"/>
    <property type="match status" value="1"/>
</dbReference>
<dbReference type="Pfam" id="PF03328">
    <property type="entry name" value="HpcH_HpaI"/>
    <property type="match status" value="1"/>
</dbReference>